<dbReference type="SUPFAM" id="SSF53335">
    <property type="entry name" value="S-adenosyl-L-methionine-dependent methyltransferases"/>
    <property type="match status" value="1"/>
</dbReference>
<keyword evidence="1 4" id="KW-0489">Methyltransferase</keyword>
<dbReference type="GO" id="GO:0032259">
    <property type="term" value="P:methylation"/>
    <property type="evidence" value="ECO:0007669"/>
    <property type="project" value="UniProtKB-KW"/>
</dbReference>
<dbReference type="PANTHER" id="PTHR43861:SF1">
    <property type="entry name" value="TRANS-ACONITATE 2-METHYLTRANSFERASE"/>
    <property type="match status" value="1"/>
</dbReference>
<dbReference type="Pfam" id="PF13649">
    <property type="entry name" value="Methyltransf_25"/>
    <property type="match status" value="1"/>
</dbReference>
<accession>A0ABU0WHS0</accession>
<dbReference type="CDD" id="cd02440">
    <property type="entry name" value="AdoMet_MTases"/>
    <property type="match status" value="1"/>
</dbReference>
<dbReference type="Proteomes" id="UP001227317">
    <property type="component" value="Unassembled WGS sequence"/>
</dbReference>
<dbReference type="RefSeq" id="WP_306704737.1">
    <property type="nucleotide sequence ID" value="NZ_JAUJFI010000024.1"/>
</dbReference>
<sequence>MQDICWNADAIGFPTIRFGRQMPSGFNSSGNAPQHALCCYDMESTALNSEPTSQGALWRGDTSAGTAAERRASTIAYYEQKADSYAAMTVAIDTVDRITRFTALLPSGGHVLDAGCGAGRDLIGFKAAGLEAKGLDISHGLAAIAQKNSRLPVSVGDLHYPPFAPASFDGIWAMASLLHIERDNIQSVLCSLYDLLVPCGVLFASVKRGAGLVCDRKGRWFTLYDEASWSCYLRLAGFEIIEALDEPPMIDGDVGSVAPGWISSLARRPK</sequence>
<keyword evidence="2 4" id="KW-0808">Transferase</keyword>
<evidence type="ECO:0000256" key="2">
    <source>
        <dbReference type="ARBA" id="ARBA00022679"/>
    </source>
</evidence>
<keyword evidence="5" id="KW-1185">Reference proteome</keyword>
<dbReference type="GO" id="GO:0008168">
    <property type="term" value="F:methyltransferase activity"/>
    <property type="evidence" value="ECO:0007669"/>
    <property type="project" value="UniProtKB-KW"/>
</dbReference>
<dbReference type="InterPro" id="IPR029063">
    <property type="entry name" value="SAM-dependent_MTases_sf"/>
</dbReference>
<evidence type="ECO:0000313" key="4">
    <source>
        <dbReference type="EMBL" id="MDQ2102534.1"/>
    </source>
</evidence>
<proteinExistence type="predicted"/>
<dbReference type="Gene3D" id="3.40.50.150">
    <property type="entry name" value="Vaccinia Virus protein VP39"/>
    <property type="match status" value="1"/>
</dbReference>
<dbReference type="InterPro" id="IPR041698">
    <property type="entry name" value="Methyltransf_25"/>
</dbReference>
<dbReference type="PANTHER" id="PTHR43861">
    <property type="entry name" value="TRANS-ACONITATE 2-METHYLTRANSFERASE-RELATED"/>
    <property type="match status" value="1"/>
</dbReference>
<organism evidence="4 5">
    <name type="scientific">Azospirillum isscasi</name>
    <dbReference type="NCBI Taxonomy" id="3053926"/>
    <lineage>
        <taxon>Bacteria</taxon>
        <taxon>Pseudomonadati</taxon>
        <taxon>Pseudomonadota</taxon>
        <taxon>Alphaproteobacteria</taxon>
        <taxon>Rhodospirillales</taxon>
        <taxon>Azospirillaceae</taxon>
        <taxon>Azospirillum</taxon>
    </lineage>
</organism>
<name>A0ABU0WHS0_9PROT</name>
<evidence type="ECO:0000313" key="5">
    <source>
        <dbReference type="Proteomes" id="UP001227317"/>
    </source>
</evidence>
<gene>
    <name evidence="4" type="ORF">QSG27_07500</name>
</gene>
<evidence type="ECO:0000256" key="1">
    <source>
        <dbReference type="ARBA" id="ARBA00022603"/>
    </source>
</evidence>
<dbReference type="EMBL" id="JAUJFI010000024">
    <property type="protein sequence ID" value="MDQ2102534.1"/>
    <property type="molecule type" value="Genomic_DNA"/>
</dbReference>
<comment type="caution">
    <text evidence="4">The sequence shown here is derived from an EMBL/GenBank/DDBJ whole genome shotgun (WGS) entry which is preliminary data.</text>
</comment>
<feature type="domain" description="Methyltransferase" evidence="3">
    <location>
        <begin position="111"/>
        <end position="200"/>
    </location>
</feature>
<dbReference type="EC" id="2.1.-.-" evidence="4"/>
<protein>
    <submittedName>
        <fullName evidence="4">Class I SAM-dependent methyltransferase</fullName>
        <ecNumber evidence="4">2.1.-.-</ecNumber>
    </submittedName>
</protein>
<evidence type="ECO:0000259" key="3">
    <source>
        <dbReference type="Pfam" id="PF13649"/>
    </source>
</evidence>
<reference evidence="4 5" key="1">
    <citation type="submission" date="2023-06" db="EMBL/GenBank/DDBJ databases">
        <title>Azospirillum isscasensis sp.nov, a bacterium isolated from rhizosphere soil of rice.</title>
        <authorList>
            <person name="Wang H."/>
        </authorList>
    </citation>
    <scope>NUCLEOTIDE SEQUENCE [LARGE SCALE GENOMIC DNA]</scope>
    <source>
        <strain evidence="4 5">C340-1</strain>
    </source>
</reference>